<protein>
    <submittedName>
        <fullName evidence="1">Uncharacterized protein</fullName>
    </submittedName>
</protein>
<dbReference type="EMBL" id="PUIO01000045">
    <property type="protein sequence ID" value="PQP19270.1"/>
    <property type="molecule type" value="Genomic_DNA"/>
</dbReference>
<dbReference type="Proteomes" id="UP000239290">
    <property type="component" value="Unassembled WGS sequence"/>
</dbReference>
<name>A0A2S8IWW2_RHOOP</name>
<proteinExistence type="predicted"/>
<evidence type="ECO:0000313" key="1">
    <source>
        <dbReference type="EMBL" id="PQP19270.1"/>
    </source>
</evidence>
<gene>
    <name evidence="1" type="ORF">C5613_30380</name>
</gene>
<accession>A0A2S8IWW2</accession>
<dbReference type="AlphaFoldDB" id="A0A2S8IWW2"/>
<reference evidence="2" key="1">
    <citation type="submission" date="2018-02" db="EMBL/GenBank/DDBJ databases">
        <title>Draft genome sequencing of Rhodococcus opacus KU647198.</title>
        <authorList>
            <person name="Zheng B.-X."/>
        </authorList>
    </citation>
    <scope>NUCLEOTIDE SEQUENCE [LARGE SCALE GENOMIC DNA]</scope>
    <source>
        <strain evidence="2">04-OD7</strain>
    </source>
</reference>
<organism evidence="1 2">
    <name type="scientific">Rhodococcus opacus</name>
    <name type="common">Nocardia opaca</name>
    <dbReference type="NCBI Taxonomy" id="37919"/>
    <lineage>
        <taxon>Bacteria</taxon>
        <taxon>Bacillati</taxon>
        <taxon>Actinomycetota</taxon>
        <taxon>Actinomycetes</taxon>
        <taxon>Mycobacteriales</taxon>
        <taxon>Nocardiaceae</taxon>
        <taxon>Rhodococcus</taxon>
    </lineage>
</organism>
<sequence>MTTSYAIRPAPARHRSSGVRRSCATMLSDQLAREDAAEDARALSPDDRATCPLHRRWIHQCVASPTHVNAVTRHRWCRQCAVPLTVTVDEIARTVTMVCPSCGDGGSPATTRLVSACCASLGEASNHTSRTGA</sequence>
<evidence type="ECO:0000313" key="2">
    <source>
        <dbReference type="Proteomes" id="UP000239290"/>
    </source>
</evidence>
<comment type="caution">
    <text evidence="1">The sequence shown here is derived from an EMBL/GenBank/DDBJ whole genome shotgun (WGS) entry which is preliminary data.</text>
</comment>